<comment type="caution">
    <text evidence="4">The sequence shown here is derived from an EMBL/GenBank/DDBJ whole genome shotgun (WGS) entry which is preliminary data.</text>
</comment>
<dbReference type="GO" id="GO:0019632">
    <property type="term" value="P:shikimate metabolic process"/>
    <property type="evidence" value="ECO:0007669"/>
    <property type="project" value="TreeGrafter"/>
</dbReference>
<dbReference type="Gene3D" id="3.40.50.720">
    <property type="entry name" value="NAD(P)-binding Rossmann-like Domain"/>
    <property type="match status" value="1"/>
</dbReference>
<proteinExistence type="predicted"/>
<gene>
    <name evidence="4" type="primary">aroE</name>
    <name evidence="4" type="ORF">FG699_025485</name>
</gene>
<evidence type="ECO:0000313" key="5">
    <source>
        <dbReference type="Proteomes" id="UP000318962"/>
    </source>
</evidence>
<protein>
    <submittedName>
        <fullName evidence="4">Shikimate dehydrogenase</fullName>
        <ecNumber evidence="4">1.1.1.25</ecNumber>
    </submittedName>
</protein>
<dbReference type="InterPro" id="IPR006151">
    <property type="entry name" value="Shikm_DH/Glu-tRNA_Rdtase"/>
</dbReference>
<dbReference type="InterPro" id="IPR036291">
    <property type="entry name" value="NAD(P)-bd_dom_sf"/>
</dbReference>
<feature type="non-terminal residue" evidence="4">
    <location>
        <position position="1"/>
    </location>
</feature>
<dbReference type="GO" id="GO:0008652">
    <property type="term" value="P:amino acid biosynthetic process"/>
    <property type="evidence" value="ECO:0007669"/>
    <property type="project" value="UniProtKB-KW"/>
</dbReference>
<feature type="domain" description="Quinate/shikimate 5-dehydrogenase/glutamyl-tRNA reductase" evidence="3">
    <location>
        <begin position="24"/>
        <end position="91"/>
    </location>
</feature>
<evidence type="ECO:0000256" key="1">
    <source>
        <dbReference type="ARBA" id="ARBA00022605"/>
    </source>
</evidence>
<organism evidence="4 5">
    <name type="scientific">Salmonella muenchen</name>
    <dbReference type="NCBI Taxonomy" id="596"/>
    <lineage>
        <taxon>Bacteria</taxon>
        <taxon>Pseudomonadati</taxon>
        <taxon>Pseudomonadota</taxon>
        <taxon>Gammaproteobacteria</taxon>
        <taxon>Enterobacterales</taxon>
        <taxon>Enterobacteriaceae</taxon>
        <taxon>Salmonella</taxon>
    </lineage>
</organism>
<keyword evidence="1" id="KW-0028">Amino-acid biosynthesis</keyword>
<evidence type="ECO:0000256" key="2">
    <source>
        <dbReference type="ARBA" id="ARBA00022857"/>
    </source>
</evidence>
<dbReference type="AlphaFoldDB" id="A0A547TC67"/>
<feature type="non-terminal residue" evidence="4">
    <location>
        <position position="135"/>
    </location>
</feature>
<dbReference type="GO" id="GO:0004764">
    <property type="term" value="F:shikimate 3-dehydrogenase (NADP+) activity"/>
    <property type="evidence" value="ECO:0007669"/>
    <property type="project" value="UniProtKB-EC"/>
</dbReference>
<evidence type="ECO:0000313" key="4">
    <source>
        <dbReference type="EMBL" id="TRD65269.1"/>
    </source>
</evidence>
<dbReference type="GO" id="GO:0005829">
    <property type="term" value="C:cytosol"/>
    <property type="evidence" value="ECO:0007669"/>
    <property type="project" value="TreeGrafter"/>
</dbReference>
<keyword evidence="2" id="KW-0521">NADP</keyword>
<dbReference type="GO" id="GO:0009423">
    <property type="term" value="P:chorismate biosynthetic process"/>
    <property type="evidence" value="ECO:0007669"/>
    <property type="project" value="TreeGrafter"/>
</dbReference>
<dbReference type="SUPFAM" id="SSF51735">
    <property type="entry name" value="NAD(P)-binding Rossmann-fold domains"/>
    <property type="match status" value="1"/>
</dbReference>
<dbReference type="GO" id="GO:0050661">
    <property type="term" value="F:NADP binding"/>
    <property type="evidence" value="ECO:0007669"/>
    <property type="project" value="TreeGrafter"/>
</dbReference>
<dbReference type="EMBL" id="VCUZ02000064">
    <property type="protein sequence ID" value="TRD65269.1"/>
    <property type="molecule type" value="Genomic_DNA"/>
</dbReference>
<evidence type="ECO:0000259" key="3">
    <source>
        <dbReference type="Pfam" id="PF01488"/>
    </source>
</evidence>
<dbReference type="PANTHER" id="PTHR21089">
    <property type="entry name" value="SHIKIMATE DEHYDROGENASE"/>
    <property type="match status" value="1"/>
</dbReference>
<dbReference type="Pfam" id="PF01488">
    <property type="entry name" value="Shikimate_DH"/>
    <property type="match status" value="1"/>
</dbReference>
<sequence>GRKRGENTDGIGLANDIPQVKNIAIEGKPILLLGAGGAVRGVIPVLKEHRPARIVIANRTRAKAEELARLFGIEAVPMADVNGGFDFIIHGTSGCFGGQPPSVSPKIFRHFRLAYVLAYREAAKTVFYFCRQPGA</sequence>
<dbReference type="Gene3D" id="3.40.50.10860">
    <property type="entry name" value="Leucine Dehydrogenase, chain A, domain 1"/>
    <property type="match status" value="1"/>
</dbReference>
<name>A0A547TC67_SALMU</name>
<reference evidence="4 5" key="1">
    <citation type="journal article" date="2019" name="Appl. Environ. Microbiol.">
        <title>Clinically Unreported Salmonellosis Outbreak Detected via Comparative Genomic Analysis of Municipal Wastewater Salmonella Isolates.</title>
        <authorList>
            <person name="Diemert S."/>
            <person name="Yan T."/>
        </authorList>
    </citation>
    <scope>NUCLEOTIDE SEQUENCE [LARGE SCALE GENOMIC DNA]</scope>
    <source>
        <strain evidence="4 5">HIY0178</strain>
    </source>
</reference>
<dbReference type="PANTHER" id="PTHR21089:SF1">
    <property type="entry name" value="BIFUNCTIONAL 3-DEHYDROQUINATE DEHYDRATASE_SHIKIMATE DEHYDROGENASE, CHLOROPLASTIC"/>
    <property type="match status" value="1"/>
</dbReference>
<dbReference type="Proteomes" id="UP000318962">
    <property type="component" value="Unassembled WGS sequence"/>
</dbReference>
<dbReference type="EC" id="1.1.1.25" evidence="4"/>
<dbReference type="RefSeq" id="WP_425540607.1">
    <property type="nucleotide sequence ID" value="NZ_VCUZ02000064.1"/>
</dbReference>
<dbReference type="InterPro" id="IPR022893">
    <property type="entry name" value="Shikimate_DH_fam"/>
</dbReference>
<keyword evidence="4" id="KW-0560">Oxidoreductase</keyword>
<accession>A0A547TC67</accession>